<organism evidence="2 3">
    <name type="scientific">Limosa lapponica baueri</name>
    <dbReference type="NCBI Taxonomy" id="1758121"/>
    <lineage>
        <taxon>Eukaryota</taxon>
        <taxon>Metazoa</taxon>
        <taxon>Chordata</taxon>
        <taxon>Craniata</taxon>
        <taxon>Vertebrata</taxon>
        <taxon>Euteleostomi</taxon>
        <taxon>Archelosauria</taxon>
        <taxon>Archosauria</taxon>
        <taxon>Dinosauria</taxon>
        <taxon>Saurischia</taxon>
        <taxon>Theropoda</taxon>
        <taxon>Coelurosauria</taxon>
        <taxon>Aves</taxon>
        <taxon>Neognathae</taxon>
        <taxon>Neoaves</taxon>
        <taxon>Charadriiformes</taxon>
        <taxon>Scolopacidae</taxon>
        <taxon>Limosa</taxon>
    </lineage>
</organism>
<evidence type="ECO:0000313" key="3">
    <source>
        <dbReference type="Proteomes" id="UP000233556"/>
    </source>
</evidence>
<dbReference type="OrthoDB" id="626167at2759"/>
<protein>
    <submittedName>
        <fullName evidence="2">Tetratricopeptide repeat protein 28</fullName>
    </submittedName>
</protein>
<reference evidence="3" key="1">
    <citation type="submission" date="2017-11" db="EMBL/GenBank/DDBJ databases">
        <authorList>
            <person name="Lima N.C."/>
            <person name="Parody-Merino A.M."/>
            <person name="Battley P.F."/>
            <person name="Fidler A.E."/>
            <person name="Prosdocimi F."/>
        </authorList>
    </citation>
    <scope>NUCLEOTIDE SEQUENCE [LARGE SCALE GENOMIC DNA]</scope>
</reference>
<dbReference type="EMBL" id="KZ508550">
    <property type="protein sequence ID" value="PKU35076.1"/>
    <property type="molecule type" value="Genomic_DNA"/>
</dbReference>
<sequence>MLHRGVFLLGTDVPLDFCTRTTGRGRGFTCGVFSLIFLHFPYWETRKLVIAVPLAEEYVGCCPTALVWIGWDAYFRQGVALQYLGRHADALAAFASGLAQDPKSLQLLVGMVEAAMKSPMRESLEPTYQQLQKMKLDKSPFVVVSVIGQELLTAGHHGASVVVLEAALKIGTCSLKLRGSVFSALSSAYWSLGNTEKSTGYMQQDLDVAKTLGDQTGECRAHGNLGSAFFSKGNYREALTNHRHQLVLAMKLKDREQLRLEEVSVTGFVQAASSALSSLGHVYTAIGDYPNALASHKQCVLLAKQSKDELSEARELGNMGAVYIAMGDFENAVQCHEQHLKIAKELGNKREEARAYSNLGSAYHYRRNFDKAMSYHNYVLELAQELAEKAIEMRAYAGLGHAARCMQDLERAKQYHEEQLHIAESLQDRAAEGRASSNLGFYPVPTVFIIKERNL</sequence>
<dbReference type="SMART" id="SM00028">
    <property type="entry name" value="TPR"/>
    <property type="match status" value="6"/>
</dbReference>
<dbReference type="Proteomes" id="UP000233556">
    <property type="component" value="Unassembled WGS sequence"/>
</dbReference>
<dbReference type="FunFam" id="1.25.40.10:FF:000040">
    <property type="entry name" value="Tetratricopeptide repeat domain 28"/>
    <property type="match status" value="1"/>
</dbReference>
<name>A0A2I0TMN8_LIMLA</name>
<evidence type="ECO:0000313" key="2">
    <source>
        <dbReference type="EMBL" id="PKU35076.1"/>
    </source>
</evidence>
<dbReference type="Pfam" id="PF13424">
    <property type="entry name" value="TPR_12"/>
    <property type="match status" value="1"/>
</dbReference>
<dbReference type="InterPro" id="IPR019734">
    <property type="entry name" value="TPR_rpt"/>
</dbReference>
<keyword evidence="3" id="KW-1185">Reference proteome</keyword>
<keyword evidence="1" id="KW-0802">TPR repeat</keyword>
<evidence type="ECO:0000256" key="1">
    <source>
        <dbReference type="PROSITE-ProRule" id="PRU00339"/>
    </source>
</evidence>
<feature type="repeat" description="TPR" evidence="1">
    <location>
        <begin position="273"/>
        <end position="306"/>
    </location>
</feature>
<gene>
    <name evidence="2" type="ORF">llap_14621</name>
</gene>
<reference evidence="3" key="2">
    <citation type="submission" date="2017-12" db="EMBL/GenBank/DDBJ databases">
        <title>Genome sequence of the Bar-tailed Godwit (Limosa lapponica baueri).</title>
        <authorList>
            <person name="Lima N.C.B."/>
            <person name="Parody-Merino A.M."/>
            <person name="Battley P.F."/>
            <person name="Fidler A.E."/>
            <person name="Prosdocimi F."/>
        </authorList>
    </citation>
    <scope>NUCLEOTIDE SEQUENCE [LARGE SCALE GENOMIC DNA]</scope>
</reference>
<dbReference type="PANTHER" id="PTHR10098:SF108">
    <property type="entry name" value="TETRATRICOPEPTIDE REPEAT PROTEIN 28"/>
    <property type="match status" value="1"/>
</dbReference>
<dbReference type="Pfam" id="PF13176">
    <property type="entry name" value="TPR_7"/>
    <property type="match status" value="2"/>
</dbReference>
<accession>A0A2I0TMN8</accession>
<dbReference type="PANTHER" id="PTHR10098">
    <property type="entry name" value="RAPSYN-RELATED"/>
    <property type="match status" value="1"/>
</dbReference>
<dbReference type="AlphaFoldDB" id="A0A2I0TMN8"/>
<dbReference type="InterPro" id="IPR011990">
    <property type="entry name" value="TPR-like_helical_dom_sf"/>
</dbReference>
<dbReference type="PROSITE" id="PS50005">
    <property type="entry name" value="TPR"/>
    <property type="match status" value="3"/>
</dbReference>
<feature type="repeat" description="TPR" evidence="1">
    <location>
        <begin position="313"/>
        <end position="346"/>
    </location>
</feature>
<dbReference type="Gene3D" id="1.25.40.10">
    <property type="entry name" value="Tetratricopeptide repeat domain"/>
    <property type="match status" value="1"/>
</dbReference>
<proteinExistence type="predicted"/>
<feature type="repeat" description="TPR" evidence="1">
    <location>
        <begin position="353"/>
        <end position="386"/>
    </location>
</feature>
<dbReference type="SUPFAM" id="SSF48452">
    <property type="entry name" value="TPR-like"/>
    <property type="match status" value="3"/>
</dbReference>